<protein>
    <submittedName>
        <fullName evidence="2">Uncharacterized protein</fullName>
    </submittedName>
</protein>
<name>A0AA35YVM8_LACSI</name>
<dbReference type="Proteomes" id="UP001177003">
    <property type="component" value="Chromosome 4"/>
</dbReference>
<keyword evidence="3" id="KW-1185">Reference proteome</keyword>
<evidence type="ECO:0000313" key="3">
    <source>
        <dbReference type="Proteomes" id="UP001177003"/>
    </source>
</evidence>
<sequence>MIIPSHTLMQKMMNKLFQTLREIHQGVNRNIEFDDENLNPRKRKDPRASDVEALSSSATGGSSTPPSKKRRMTVELEDLTIDWKMTVEEIREIMLEHNASFQTRKVEHQSIKFSQHLASCDAKKDQYSTFQY</sequence>
<accession>A0AA35YVM8</accession>
<dbReference type="AlphaFoldDB" id="A0AA35YVM8"/>
<organism evidence="2 3">
    <name type="scientific">Lactuca saligna</name>
    <name type="common">Willowleaf lettuce</name>
    <dbReference type="NCBI Taxonomy" id="75948"/>
    <lineage>
        <taxon>Eukaryota</taxon>
        <taxon>Viridiplantae</taxon>
        <taxon>Streptophyta</taxon>
        <taxon>Embryophyta</taxon>
        <taxon>Tracheophyta</taxon>
        <taxon>Spermatophyta</taxon>
        <taxon>Magnoliopsida</taxon>
        <taxon>eudicotyledons</taxon>
        <taxon>Gunneridae</taxon>
        <taxon>Pentapetalae</taxon>
        <taxon>asterids</taxon>
        <taxon>campanulids</taxon>
        <taxon>Asterales</taxon>
        <taxon>Asteraceae</taxon>
        <taxon>Cichorioideae</taxon>
        <taxon>Cichorieae</taxon>
        <taxon>Lactucinae</taxon>
        <taxon>Lactuca</taxon>
    </lineage>
</organism>
<evidence type="ECO:0000256" key="1">
    <source>
        <dbReference type="SAM" id="MobiDB-lite"/>
    </source>
</evidence>
<evidence type="ECO:0000313" key="2">
    <source>
        <dbReference type="EMBL" id="CAI9280951.1"/>
    </source>
</evidence>
<feature type="compositionally biased region" description="Low complexity" evidence="1">
    <location>
        <begin position="53"/>
        <end position="66"/>
    </location>
</feature>
<gene>
    <name evidence="2" type="ORF">LSALG_LOCUS20673</name>
</gene>
<feature type="region of interest" description="Disordered" evidence="1">
    <location>
        <begin position="29"/>
        <end position="71"/>
    </location>
</feature>
<proteinExistence type="predicted"/>
<dbReference type="EMBL" id="OX465080">
    <property type="protein sequence ID" value="CAI9280951.1"/>
    <property type="molecule type" value="Genomic_DNA"/>
</dbReference>
<reference evidence="2" key="1">
    <citation type="submission" date="2023-04" db="EMBL/GenBank/DDBJ databases">
        <authorList>
            <person name="Vijverberg K."/>
            <person name="Xiong W."/>
            <person name="Schranz E."/>
        </authorList>
    </citation>
    <scope>NUCLEOTIDE SEQUENCE</scope>
</reference>